<dbReference type="GO" id="GO:0006351">
    <property type="term" value="P:DNA-templated transcription"/>
    <property type="evidence" value="ECO:0007669"/>
    <property type="project" value="InterPro"/>
</dbReference>
<dbReference type="OrthoDB" id="2428527at2759"/>
<dbReference type="AlphaFoldDB" id="A0A316U8W8"/>
<proteinExistence type="predicted"/>
<dbReference type="Proteomes" id="UP000245942">
    <property type="component" value="Unassembled WGS sequence"/>
</dbReference>
<dbReference type="CDD" id="cd12148">
    <property type="entry name" value="fungal_TF_MHR"/>
    <property type="match status" value="1"/>
</dbReference>
<dbReference type="GeneID" id="37011199"/>
<keyword evidence="1" id="KW-0539">Nucleus</keyword>
<organism evidence="4 5">
    <name type="scientific">Pseudomicrostroma glucosiphilum</name>
    <dbReference type="NCBI Taxonomy" id="1684307"/>
    <lineage>
        <taxon>Eukaryota</taxon>
        <taxon>Fungi</taxon>
        <taxon>Dikarya</taxon>
        <taxon>Basidiomycota</taxon>
        <taxon>Ustilaginomycotina</taxon>
        <taxon>Exobasidiomycetes</taxon>
        <taxon>Microstromatales</taxon>
        <taxon>Microstromatales incertae sedis</taxon>
        <taxon>Pseudomicrostroma</taxon>
    </lineage>
</organism>
<accession>A0A316U8W8</accession>
<feature type="domain" description="Xylanolytic transcriptional activator regulatory" evidence="3">
    <location>
        <begin position="185"/>
        <end position="259"/>
    </location>
</feature>
<gene>
    <name evidence="4" type="ORF">BCV69DRAFT_165108</name>
</gene>
<evidence type="ECO:0000256" key="2">
    <source>
        <dbReference type="SAM" id="MobiDB-lite"/>
    </source>
</evidence>
<dbReference type="Pfam" id="PF04082">
    <property type="entry name" value="Fungal_trans"/>
    <property type="match status" value="1"/>
</dbReference>
<feature type="compositionally biased region" description="Low complexity" evidence="2">
    <location>
        <begin position="731"/>
        <end position="752"/>
    </location>
</feature>
<feature type="compositionally biased region" description="Gly residues" evidence="2">
    <location>
        <begin position="666"/>
        <end position="680"/>
    </location>
</feature>
<reference evidence="4 5" key="1">
    <citation type="journal article" date="2018" name="Mol. Biol. Evol.">
        <title>Broad Genomic Sampling Reveals a Smut Pathogenic Ancestry of the Fungal Clade Ustilaginomycotina.</title>
        <authorList>
            <person name="Kijpornyongpan T."/>
            <person name="Mondo S.J."/>
            <person name="Barry K."/>
            <person name="Sandor L."/>
            <person name="Lee J."/>
            <person name="Lipzen A."/>
            <person name="Pangilinan J."/>
            <person name="LaButti K."/>
            <person name="Hainaut M."/>
            <person name="Henrissat B."/>
            <person name="Grigoriev I.V."/>
            <person name="Spatafora J.W."/>
            <person name="Aime M.C."/>
        </authorList>
    </citation>
    <scope>NUCLEOTIDE SEQUENCE [LARGE SCALE GENOMIC DNA]</scope>
    <source>
        <strain evidence="4 5">MCA 4718</strain>
    </source>
</reference>
<dbReference type="PANTHER" id="PTHR47783">
    <property type="entry name" value="ZN(II)2CYS6 TRANSCRIPTION FACTOR (EUROFUNG)-RELATED"/>
    <property type="match status" value="1"/>
</dbReference>
<dbReference type="InterPro" id="IPR007219">
    <property type="entry name" value="XnlR_reg_dom"/>
</dbReference>
<name>A0A316U8W8_9BASI</name>
<evidence type="ECO:0000259" key="3">
    <source>
        <dbReference type="SMART" id="SM00906"/>
    </source>
</evidence>
<evidence type="ECO:0000313" key="4">
    <source>
        <dbReference type="EMBL" id="PWN21278.1"/>
    </source>
</evidence>
<feature type="region of interest" description="Disordered" evidence="2">
    <location>
        <begin position="1"/>
        <end position="24"/>
    </location>
</feature>
<feature type="region of interest" description="Disordered" evidence="2">
    <location>
        <begin position="651"/>
        <end position="788"/>
    </location>
</feature>
<sequence>MTLHCQTTRKMKSRNSKGKHPRASLHHHCLQLSARKRFGPGKAPRHTWVPHLHTKTESTSSASRDLFDPSRPRYPRQDVLLHLSEIFIQLFRTNLCPWVQSEVLLEGARNATLPAILANSVCAMTARFSDWAELRRKSPKNAGEPFSEMAKTLIVPMLSWPSLDVIEALILLSYAEFGAGSDSGLWMYSGMGMRMATDLGLQHESTIRSLPKAEQEKARWLFWSGCYAIDRITCFGTGRPVTLLEHTIDCRPPRVEPGSQCFYASQIIQLLQRRGRMGELLNRKDDSGQINLPEKKAKLMEMWQECAGYFQSLPSTCAFSVQSFKRAASNNEGPAFLFLHVLFQSTISLLERPGIMRGRNWSDVHPVSGSSINLSAPSVAHISASASRSIADMIALAAQVDPKSLQTSPYLDQLILPTGRAFHGELEAIKEAMRQYGYGAEQSRAVSPSRSGGPDDRLMTLLSMRKAVTDNLHNCINWLGTLAHYWGGASWPARALEQEAAGASDIVPDERDDDAMQAPLRDMELLSAWARDKMKQAKSKMASRRGSVDHTRGGSSGSASGTSGGAAAANAAAAAGVGGELAGMGSANAATSIENLLAAANAARDPGGEDDRDVMDSDRALGLALSGQLATSAEINVSALVDLWTEEQRRGSLFSSNGDVNSTFGRGDGAGNAAGGGASRGGMSPWADAHMGNQPSTPGHRSGRGQNLASSGQTPSNHHSSAAFLPPWLAPSPHASNQHHQQQQHSSHLGSGPSPGYGSSGGPFSNSTSGNHHHHHSHHYGNPTSHSAPTMGFSALQLEELLSADLLSSGNDVFPLELPDEALFLRECKWVMGMDSRAGVQWEMDREREVGDSVNSTSLRPSLASIKM</sequence>
<feature type="compositionally biased region" description="Polar residues" evidence="2">
    <location>
        <begin position="653"/>
        <end position="664"/>
    </location>
</feature>
<dbReference type="SMART" id="SM00906">
    <property type="entry name" value="Fungal_trans"/>
    <property type="match status" value="1"/>
</dbReference>
<dbReference type="GO" id="GO:0003677">
    <property type="term" value="F:DNA binding"/>
    <property type="evidence" value="ECO:0007669"/>
    <property type="project" value="InterPro"/>
</dbReference>
<feature type="compositionally biased region" description="Polar residues" evidence="2">
    <location>
        <begin position="693"/>
        <end position="720"/>
    </location>
</feature>
<feature type="region of interest" description="Disordered" evidence="2">
    <location>
        <begin position="43"/>
        <end position="69"/>
    </location>
</feature>
<dbReference type="RefSeq" id="XP_025348438.1">
    <property type="nucleotide sequence ID" value="XM_025489465.1"/>
</dbReference>
<evidence type="ECO:0000256" key="1">
    <source>
        <dbReference type="ARBA" id="ARBA00023242"/>
    </source>
</evidence>
<dbReference type="EMBL" id="KZ819325">
    <property type="protein sequence ID" value="PWN21278.1"/>
    <property type="molecule type" value="Genomic_DNA"/>
</dbReference>
<keyword evidence="5" id="KW-1185">Reference proteome</keyword>
<dbReference type="PANTHER" id="PTHR47783:SF1">
    <property type="entry name" value="ZN(II)2CYS6 TRANSCRIPTION FACTOR (EUROFUNG)"/>
    <property type="match status" value="1"/>
</dbReference>
<protein>
    <recommendedName>
        <fullName evidence="3">Xylanolytic transcriptional activator regulatory domain-containing protein</fullName>
    </recommendedName>
</protein>
<feature type="compositionally biased region" description="Basic residues" evidence="2">
    <location>
        <begin position="7"/>
        <end position="24"/>
    </location>
</feature>
<feature type="region of interest" description="Disordered" evidence="2">
    <location>
        <begin position="536"/>
        <end position="565"/>
    </location>
</feature>
<dbReference type="GO" id="GO:0008270">
    <property type="term" value="F:zinc ion binding"/>
    <property type="evidence" value="ECO:0007669"/>
    <property type="project" value="InterPro"/>
</dbReference>
<evidence type="ECO:0000313" key="5">
    <source>
        <dbReference type="Proteomes" id="UP000245942"/>
    </source>
</evidence>
<dbReference type="STRING" id="1684307.A0A316U8W8"/>